<feature type="region of interest" description="Disordered" evidence="1">
    <location>
        <begin position="1"/>
        <end position="24"/>
    </location>
</feature>
<dbReference type="Proteomes" id="UP001593833">
    <property type="component" value="Unassembled WGS sequence"/>
</dbReference>
<feature type="domain" description="Aminoglycoside phosphotransferase" evidence="2">
    <location>
        <begin position="116"/>
        <end position="175"/>
    </location>
</feature>
<dbReference type="EMBL" id="JBHPKH010000012">
    <property type="protein sequence ID" value="MFC1572332.1"/>
    <property type="molecule type" value="Genomic_DNA"/>
</dbReference>
<sequence>MKGIDKPSDDSQEIETPLTGGGRTAVSRKGQVVFREAGPWVSTVHALLKHLERIGFPGSPRVVGSGFDSQGRETLTFIDGEFVHPGPWSEQAFFNIGQLIRDLHRATASFSVPEKAIWREWHGRHLGNPSLSIGHCDTGPWNIVSRDGLPYALIDWEVAGPVDPLTELAQCCWLNAQLHDDDVAESVGLPSLHDRAHHARYILDGYELPNSQRVGFVERMIEFAVHDAAIQAIEGKVTPESRDATPLWGITWRTRSASWMLRRKAILERGIVGRSLP</sequence>
<comment type="caution">
    <text evidence="3">The sequence shown here is derived from an EMBL/GenBank/DDBJ whole genome shotgun (WGS) entry which is preliminary data.</text>
</comment>
<evidence type="ECO:0000259" key="2">
    <source>
        <dbReference type="Pfam" id="PF01636"/>
    </source>
</evidence>
<keyword evidence="4" id="KW-1185">Reference proteome</keyword>
<name>A0ABV6YJ25_UNCEI</name>
<dbReference type="Pfam" id="PF01636">
    <property type="entry name" value="APH"/>
    <property type="match status" value="1"/>
</dbReference>
<organism evidence="3 4">
    <name type="scientific">Eiseniibacteriota bacterium</name>
    <dbReference type="NCBI Taxonomy" id="2212470"/>
    <lineage>
        <taxon>Bacteria</taxon>
        <taxon>Candidatus Eiseniibacteriota</taxon>
    </lineage>
</organism>
<accession>A0ABV6YJ25</accession>
<dbReference type="InterPro" id="IPR002575">
    <property type="entry name" value="Aminoglycoside_PTrfase"/>
</dbReference>
<protein>
    <submittedName>
        <fullName evidence="3">Phosphotransferase</fullName>
    </submittedName>
</protein>
<gene>
    <name evidence="3" type="ORF">ACFL6M_01915</name>
</gene>
<evidence type="ECO:0000313" key="3">
    <source>
        <dbReference type="EMBL" id="MFC1572332.1"/>
    </source>
</evidence>
<reference evidence="3 4" key="1">
    <citation type="submission" date="2024-09" db="EMBL/GenBank/DDBJ databases">
        <authorList>
            <person name="D'Angelo T."/>
        </authorList>
    </citation>
    <scope>NUCLEOTIDE SEQUENCE [LARGE SCALE GENOMIC DNA]</scope>
    <source>
        <strain evidence="3">SAG AM-320-E07</strain>
    </source>
</reference>
<proteinExistence type="predicted"/>
<dbReference type="InterPro" id="IPR011009">
    <property type="entry name" value="Kinase-like_dom_sf"/>
</dbReference>
<evidence type="ECO:0000313" key="4">
    <source>
        <dbReference type="Proteomes" id="UP001593833"/>
    </source>
</evidence>
<evidence type="ECO:0000256" key="1">
    <source>
        <dbReference type="SAM" id="MobiDB-lite"/>
    </source>
</evidence>
<dbReference type="Gene3D" id="3.90.1200.10">
    <property type="match status" value="1"/>
</dbReference>
<dbReference type="SUPFAM" id="SSF56112">
    <property type="entry name" value="Protein kinase-like (PK-like)"/>
    <property type="match status" value="1"/>
</dbReference>